<reference evidence="2 3" key="1">
    <citation type="submission" date="2024-09" db="EMBL/GenBank/DDBJ databases">
        <title>Rethinking Asexuality: The Enigmatic Case of Functional Sexual Genes in Lepraria (Stereocaulaceae).</title>
        <authorList>
            <person name="Doellman M."/>
            <person name="Sun Y."/>
            <person name="Barcenas-Pena A."/>
            <person name="Lumbsch H.T."/>
            <person name="Grewe F."/>
        </authorList>
    </citation>
    <scope>NUCLEOTIDE SEQUENCE [LARGE SCALE GENOMIC DNA]</scope>
    <source>
        <strain evidence="2 3">Grewe 0041</strain>
    </source>
</reference>
<dbReference type="EMBL" id="JBHFEH010000007">
    <property type="protein sequence ID" value="KAL2056641.1"/>
    <property type="molecule type" value="Genomic_DNA"/>
</dbReference>
<dbReference type="Proteomes" id="UP001590951">
    <property type="component" value="Unassembled WGS sequence"/>
</dbReference>
<evidence type="ECO:0000313" key="2">
    <source>
        <dbReference type="EMBL" id="KAL2056641.1"/>
    </source>
</evidence>
<feature type="compositionally biased region" description="Pro residues" evidence="1">
    <location>
        <begin position="17"/>
        <end position="26"/>
    </location>
</feature>
<comment type="caution">
    <text evidence="2">The sequence shown here is derived from an EMBL/GenBank/DDBJ whole genome shotgun (WGS) entry which is preliminary data.</text>
</comment>
<protein>
    <submittedName>
        <fullName evidence="2">Uncharacterized protein</fullName>
    </submittedName>
</protein>
<proteinExistence type="predicted"/>
<organism evidence="2 3">
    <name type="scientific">Lepraria finkii</name>
    <dbReference type="NCBI Taxonomy" id="1340010"/>
    <lineage>
        <taxon>Eukaryota</taxon>
        <taxon>Fungi</taxon>
        <taxon>Dikarya</taxon>
        <taxon>Ascomycota</taxon>
        <taxon>Pezizomycotina</taxon>
        <taxon>Lecanoromycetes</taxon>
        <taxon>OSLEUM clade</taxon>
        <taxon>Lecanoromycetidae</taxon>
        <taxon>Lecanorales</taxon>
        <taxon>Lecanorineae</taxon>
        <taxon>Stereocaulaceae</taxon>
        <taxon>Lepraria</taxon>
    </lineage>
</organism>
<accession>A0ABR4BII6</accession>
<gene>
    <name evidence="2" type="ORF">ABVK25_003035</name>
</gene>
<keyword evidence="3" id="KW-1185">Reference proteome</keyword>
<evidence type="ECO:0000256" key="1">
    <source>
        <dbReference type="SAM" id="MobiDB-lite"/>
    </source>
</evidence>
<evidence type="ECO:0000313" key="3">
    <source>
        <dbReference type="Proteomes" id="UP001590951"/>
    </source>
</evidence>
<feature type="region of interest" description="Disordered" evidence="1">
    <location>
        <begin position="1"/>
        <end position="43"/>
    </location>
</feature>
<name>A0ABR4BII6_9LECA</name>
<sequence>MTVRNPSPEPHDIPLRPSLPLPPQSPPREVRRPTRLGNPRLRPPTLKRLQISQHLRTHDPFVSNMREYDLLRPIRPSRWGITYRRRLAAGPRSHYISTTQRANYPVQQDLPYHTIPYQTQCELGLSSNIPSNLPPYLLQNLPPLSSRPGLVLAPTPAPPLPDLRLLTPVPALAPEPKRQLIQVCALHVQVGDILKYGNKLNDGCTVTQCYFEEERRYDSDGGIRAPPVRPNGPIKIQWRSRDDRREIHKLFVGLDELEVLRIVDEEEGEGVYRGRTTEIWGCGAKHWHRDIMTQKKVMRSREFAGSFALGKA</sequence>